<dbReference type="Gene3D" id="3.90.1150.10">
    <property type="entry name" value="Aspartate Aminotransferase, domain 1"/>
    <property type="match status" value="1"/>
</dbReference>
<dbReference type="SUPFAM" id="SSF52777">
    <property type="entry name" value="CoA-dependent acyltransferases"/>
    <property type="match status" value="2"/>
</dbReference>
<reference evidence="13 14" key="1">
    <citation type="submission" date="2020-04" db="EMBL/GenBank/DDBJ databases">
        <title>Pseudoalteromonas caenipelagi sp. nov., isolated from a tidal flat.</title>
        <authorList>
            <person name="Park S."/>
            <person name="Yoon J.-H."/>
        </authorList>
    </citation>
    <scope>NUCLEOTIDE SEQUENCE [LARGE SCALE GENOMIC DNA]</scope>
    <source>
        <strain evidence="13 14">JBTF-M23</strain>
    </source>
</reference>
<dbReference type="GO" id="GO:0004312">
    <property type="term" value="F:fatty acid synthase activity"/>
    <property type="evidence" value="ECO:0007669"/>
    <property type="project" value="TreeGrafter"/>
</dbReference>
<dbReference type="InterPro" id="IPR015424">
    <property type="entry name" value="PyrdxlP-dep_Trfase"/>
</dbReference>
<dbReference type="GO" id="GO:0008483">
    <property type="term" value="F:transaminase activity"/>
    <property type="evidence" value="ECO:0007669"/>
    <property type="project" value="InterPro"/>
</dbReference>
<keyword evidence="14" id="KW-1185">Reference proteome</keyword>
<dbReference type="PROSITE" id="PS52004">
    <property type="entry name" value="KS3_2"/>
    <property type="match status" value="1"/>
</dbReference>
<dbReference type="Pfam" id="PF00202">
    <property type="entry name" value="Aminotran_3"/>
    <property type="match status" value="1"/>
</dbReference>
<dbReference type="Gene3D" id="3.40.366.10">
    <property type="entry name" value="Malonyl-Coenzyme A Acyl Carrier Protein, domain 2"/>
    <property type="match status" value="1"/>
</dbReference>
<dbReference type="InterPro" id="IPR015421">
    <property type="entry name" value="PyrdxlP-dep_Trfase_major"/>
</dbReference>
<dbReference type="Pfam" id="PF23024">
    <property type="entry name" value="AMP-dom_DIP2-like"/>
    <property type="match status" value="1"/>
</dbReference>
<dbReference type="InterPro" id="IPR040097">
    <property type="entry name" value="FAAL/FAAC"/>
</dbReference>
<evidence type="ECO:0000259" key="11">
    <source>
        <dbReference type="PROSITE" id="PS50075"/>
    </source>
</evidence>
<evidence type="ECO:0000256" key="4">
    <source>
        <dbReference type="ARBA" id="ARBA00022450"/>
    </source>
</evidence>
<dbReference type="Gene3D" id="3.30.70.3290">
    <property type="match status" value="1"/>
</dbReference>
<dbReference type="InterPro" id="IPR018201">
    <property type="entry name" value="Ketoacyl_synth_AS"/>
</dbReference>
<feature type="domain" description="Ketosynthase family 3 (KS3)" evidence="12">
    <location>
        <begin position="719"/>
        <end position="1134"/>
    </location>
</feature>
<dbReference type="GO" id="GO:0004315">
    <property type="term" value="F:3-oxoacyl-[acyl-carrier-protein] synthase activity"/>
    <property type="evidence" value="ECO:0007669"/>
    <property type="project" value="InterPro"/>
</dbReference>
<evidence type="ECO:0000313" key="13">
    <source>
        <dbReference type="EMBL" id="NOU49088.1"/>
    </source>
</evidence>
<protein>
    <submittedName>
        <fullName evidence="13">Amino acid adenylation domain-containing protein</fullName>
    </submittedName>
</protein>
<dbReference type="InterPro" id="IPR020845">
    <property type="entry name" value="AMP-binding_CS"/>
</dbReference>
<dbReference type="EMBL" id="JABBPG010000001">
    <property type="protein sequence ID" value="NOU49088.1"/>
    <property type="molecule type" value="Genomic_DNA"/>
</dbReference>
<dbReference type="UniPathway" id="UPA00094"/>
<evidence type="ECO:0000256" key="3">
    <source>
        <dbReference type="ARBA" id="ARBA00006432"/>
    </source>
</evidence>
<dbReference type="SUPFAM" id="SSF53383">
    <property type="entry name" value="PLP-dependent transferases"/>
    <property type="match status" value="1"/>
</dbReference>
<dbReference type="SMART" id="SM00827">
    <property type="entry name" value="PKS_AT"/>
    <property type="match status" value="1"/>
</dbReference>
<sequence length="3318" mass="366113">MNTNIVASLVALAKTRGNDVAYQYFFDDEQPCKTLTYAQLDHRARLIASGLKVHFKKGDRALLLYQSGVEFIEAFFACLYAGVIAVPAYPPKKNQNIDRLRNIIEDAGATGALTTLKISEIAAPLFETEASLQSVPLYTTDEQLSQSHEPMSWQDISIEPSDLAFLQYTSGSTGTPKGVMVDHANIIDNEQMMKEAFGHDEHTPIVSWLPHFHDMGLIFGILHPIYIGASAALMNPTFFLQKPYRWLKLLSDTQGVTSSAPNFAYDLCVDTIKDEELATLDLSSWRRALNGAEPVRASTLERFYQKFKSCGLKRAAISPCYGMAETTLFVTGSKLGDGAKVLKLDTQQLQQGKASLLDQNQDNEPFCDLSAANNASTYYAVSCGTTWHNHKIAIVDAQSKLQLEDGCVGEIWIRGASVAKGYWQRAEQTLEVFNGFIDADEKQPYLRSGDLGFLHNGDLYVTGRCKDVLIFRGKNHYPQDIELSVSLSHDALDNNGGAAFSVTTDKGEEGLVVVQQVKRTAIRKLDSDAVFSAMTTAIIQNHDITPYELVLIKPGRILKTSSGKIQRQENKRHYEQNSFETIARTKPLQASTEPKQNNYKQKEASNQLTHLQERVQCALKDVIAQEVEKSAGSLDVDATFQSLGIDSMKAVRVSGELVELHDIELEPTVLFEYPSIAQLATYLCEFEQVRRAFIGSNQERQTAQGETENERLSTHTINNKDIAVIGMACRYPQANGLEAYWQLLSQMQSAIANASESRKHLCPKFNMQRLGGYLEDIDCFDPAMFSLSPTEAKHIDPQHRLLLETAYHAIESAGLSPVELYGQEVGVYVGISQNDYFGISNQVQADNPYLGTGTALSIAANRLSYTFNFTGPSLAIDTACSSSLVALHQAMQAMRSGKLPMAMAAGVNLILSDEVSNACQNAQMLSPDGLCKTFSNSANGYVRSEGVGCLLLKPLAQALADKDPIYGVLKGSALNQDGRSNGLTAPNGIAQQSVIRAALDDAQLSAKEIQYVEAHGTGTELGDPIEVSALNKVYRENQVGAEPLIVGSAKANIGHLESGAGIAGVIKTLLCFEHQQIPGQPYCDELNSHIPWHKIAITVKTKTIEWPKSEKNILLAGVSSFGFGGTNAHVICQSAPSRSSESIDLESHCLPYILPLSAKTSASLIALAKSYGNQLKNFNSAQFDALILTAAHTKPLKKSVKSAVYAQTRKQLVENLLHYNEHVEEHQVSPKTVFLFTGQGAQYAQMGKTLYESQSVFKSAIDECDVLLRDIFDKCLIEALYSEESDRITNQTKWTQVVIFAVEYALAKLLVSFGVKPDMLIGHSVGEYAAACIAGVFSLEDAVKLISARAQLMAGLESGGAMVSARCDEQLAKVLLEPYQSEAAISAFHGLSGVVFSGSSQAIEAICEQLNSKSIKFKALNTARAFHSPLMKPILDKFEDVVKSVSLSSPNCEFISSVTGKPEQQALCQHSYWVEQIIQPVKFAQALNALQQFDEYCVVEIGPKPVLSTLVQENRPKDNSEFIAVLNAKGDDKSRLLEAIAKLFEIGVQLDWQAIYPQTGYVRQPLPTYPFAKERYWMGRDDSFESLSVQPVVSQDRSDAIRQFVLLTLSKQLSIPTHNIDSHQPLLEMGVDSLMIMQAVRTYEKEFKLEFSVRQFYEELSTVDRLVDYIERNSDYLSQTNQCDLAASVQQETQQNNVLLDELALGEQTIAAICREQLQAAAIVTNEQARLSVEAVTSRQLQMLQGSGVSTTQTAKPLIRHTPSMAQASVTQTPQKSSVLPGFQAKHVVVQNDNEQIKQHQIDLASRYCGKTQSSKNLVSIHRSHLADCRASAGFRLSSKEMLYPVFAKRCLGSRIWDVDGNEYIDITMDFGVNLFGHKSEFITQSLYEQIDSGLQLGLASPLACEVAELISELTGLKRVTFCNSGTEAVMTAVRLARTVNKRNKIVQFKGAYHGHYDGTLAHPTPDGNHVEPMCSGVRQGAIEDNIVLDYGSDEALDVIRQNAHSIAAVLVEPVQSRHPELQPWGFLHALRALTKELDIALIFDEMITGFRAHPGGVQALLGIEADMATYGKIVGGGLPIGVVAGSAKYLDAIDGGDWQYGDSSFPEVDTTFFAGTFCKHPLAMASAKAVLSEIKKRGAQCQAKIADKTNYLKATLNEFFAAHNVPISIESFTSLFRFRFNQNLDVFFYEMLNRGVFIWEGRNCFLSDAHTDKDVDTIIMAVKDSVLALQSAGYFGNPEDNNTDNTDPLNQAQQQLLALALRSEQGALAYHLQGVVKLQGQLDVTRLVEVVTQLYDVLPILSYGVDIDNLCHKQRTSSNPVVRIEKCLSSDDVNGKLSELRYEAFDFDAQPLIRFVLIQSPNDCYYLSVIAHHLLYDGMAITQLINAIACGYNDDEGKNNPQFIDFTHYNCALNEYCQSSRYAHDEQYWLAQLRGIEPLSLAVKTNAPSTHNYEVDGVKYAIAHQAIDNLKNLAKSLGVGQFATQLAMYVLWLNRLTRQNTIAVLIPVSCRQLLATNYDSDELDSGLIGYCTNILPIVVDCTPHANVGTLVKAVQTQLLDAFEHQYYPYSALANQDLDLPTVMFNMDKVGALPEFKGITAKNIDTLAKYNQFELSCNITCVGQQWSLQLEYNKGKFDKSWIENNLRQLIGLFGQLKESDLLESKACSLLDNQAYQQVLLSAFQNAQTQTLQSVFLDDFADMVKKYGQKTAVKCAETQLSYNDLDKRINQMALYLRTKGIGEGQLVAIALPRRNELLINLLAVLRIGAAYLPLDLAYPMQRIKDILEDAQVSLLICDSTTDVSELTETVSCDVMNLDNEAEQIDIQPNTELSNCVTAEHTAYVIYTSGSTGKPKGVEISHGALSNLLRAMRDKPGITRDDKMLAITTIAFDIAMLELFLPLTVGAQTIIATEQICSDPEAIIEQLGVHSVTHMQATPTLWRLLLNTDSCSVAGLKVLCGGEPLDRVLAQKMLTAGAELWNMYGPTETTIWSSVRQIDNASQITIGNGIASTGLYVMDEHAQSKSLPLPIGVWGELWIAGDGLAKGYLNRTDLTQQRFIDHQFDEQLSQRVYKTGDRARRLANGEIELQGRLDQQIKLNGHRIELNEIEYHISQLLGTSDIKVLVLSEAQNASILCAYGVDKGNLSSSWALPKLRQSLTKYLPNYMLPEQLCWLHEWPKTANGKLDINALPKSRAVQSYKPAQLSSPTTLSEEKLLKYFEQILKTSHFCTTQSFFDGGGNSVLAMQLVSNINKGFDIRVTVADVFDYPSVSQLAQRIDDLMQARAASGAVPKVQQVSDIISGRDIGDALADQSMTEMDL</sequence>
<evidence type="ECO:0000313" key="14">
    <source>
        <dbReference type="Proteomes" id="UP000586305"/>
    </source>
</evidence>
<dbReference type="InterPro" id="IPR042099">
    <property type="entry name" value="ANL_N_sf"/>
</dbReference>
<dbReference type="FunFam" id="3.40.50.980:FF:000001">
    <property type="entry name" value="Non-ribosomal peptide synthetase"/>
    <property type="match status" value="1"/>
</dbReference>
<dbReference type="InterPro" id="IPR032821">
    <property type="entry name" value="PKS_assoc"/>
</dbReference>
<dbReference type="Gene3D" id="3.30.559.30">
    <property type="entry name" value="Nonribosomal peptide synthetase, condensation domain"/>
    <property type="match status" value="1"/>
</dbReference>
<keyword evidence="4" id="KW-0596">Phosphopantetheine</keyword>
<keyword evidence="5" id="KW-0597">Phosphoprotein</keyword>
<evidence type="ECO:0000256" key="9">
    <source>
        <dbReference type="ARBA" id="ARBA00023098"/>
    </source>
</evidence>
<feature type="domain" description="Carrier" evidence="11">
    <location>
        <begin position="609"/>
        <end position="687"/>
    </location>
</feature>
<comment type="caution">
    <text evidence="13">The sequence shown here is derived from an EMBL/GenBank/DDBJ whole genome shotgun (WGS) entry which is preliminary data.</text>
</comment>
<dbReference type="InterPro" id="IPR016039">
    <property type="entry name" value="Thiolase-like"/>
</dbReference>
<dbReference type="Gene3D" id="2.30.38.10">
    <property type="entry name" value="Luciferase, Domain 3"/>
    <property type="match status" value="1"/>
</dbReference>
<feature type="domain" description="Carrier" evidence="11">
    <location>
        <begin position="3205"/>
        <end position="3280"/>
    </location>
</feature>
<dbReference type="Pfam" id="PF00109">
    <property type="entry name" value="ketoacyl-synt"/>
    <property type="match status" value="1"/>
</dbReference>
<dbReference type="SUPFAM" id="SSF53901">
    <property type="entry name" value="Thiolase-like"/>
    <property type="match status" value="1"/>
</dbReference>
<keyword evidence="7" id="KW-0276">Fatty acid metabolism</keyword>
<evidence type="ECO:0000256" key="7">
    <source>
        <dbReference type="ARBA" id="ARBA00022832"/>
    </source>
</evidence>
<dbReference type="InterPro" id="IPR014043">
    <property type="entry name" value="Acyl_transferase_dom"/>
</dbReference>
<dbReference type="Pfam" id="PF00698">
    <property type="entry name" value="Acyl_transf_1"/>
    <property type="match status" value="1"/>
</dbReference>
<dbReference type="FunFam" id="3.40.50.12780:FF:000013">
    <property type="entry name" value="Long-chain-fatty-acid--AMP ligase FadD32"/>
    <property type="match status" value="1"/>
</dbReference>
<dbReference type="InterPro" id="IPR045851">
    <property type="entry name" value="AMP-bd_C_sf"/>
</dbReference>
<dbReference type="Pfam" id="PF02801">
    <property type="entry name" value="Ketoacyl-synt_C"/>
    <property type="match status" value="1"/>
</dbReference>
<dbReference type="CDD" id="cd05931">
    <property type="entry name" value="FAAL"/>
    <property type="match status" value="1"/>
</dbReference>
<evidence type="ECO:0000256" key="2">
    <source>
        <dbReference type="ARBA" id="ARBA00005194"/>
    </source>
</evidence>
<keyword evidence="9" id="KW-0443">Lipid metabolism</keyword>
<comment type="similarity">
    <text evidence="10">In the C-terminal section; belongs to the NRP synthetase family.</text>
</comment>
<accession>A0A849V827</accession>
<dbReference type="Gene3D" id="1.10.1200.10">
    <property type="entry name" value="ACP-like"/>
    <property type="match status" value="3"/>
</dbReference>
<evidence type="ECO:0000256" key="8">
    <source>
        <dbReference type="ARBA" id="ARBA00022898"/>
    </source>
</evidence>
<organism evidence="13 14">
    <name type="scientific">Pseudoalteromonas caenipelagi</name>
    <dbReference type="NCBI Taxonomy" id="2726988"/>
    <lineage>
        <taxon>Bacteria</taxon>
        <taxon>Pseudomonadati</taxon>
        <taxon>Pseudomonadota</taxon>
        <taxon>Gammaproteobacteria</taxon>
        <taxon>Alteromonadales</taxon>
        <taxon>Pseudoalteromonadaceae</taxon>
        <taxon>Pseudoalteromonas</taxon>
    </lineage>
</organism>
<dbReference type="SMART" id="SM00825">
    <property type="entry name" value="PKS_KS"/>
    <property type="match status" value="1"/>
</dbReference>
<keyword evidence="6" id="KW-0808">Transferase</keyword>
<dbReference type="InterPro" id="IPR020806">
    <property type="entry name" value="PKS_PP-bd"/>
</dbReference>
<evidence type="ECO:0000256" key="6">
    <source>
        <dbReference type="ARBA" id="ARBA00022679"/>
    </source>
</evidence>
<dbReference type="Pfam" id="PF00550">
    <property type="entry name" value="PP-binding"/>
    <property type="match status" value="3"/>
</dbReference>
<dbReference type="InterPro" id="IPR010071">
    <property type="entry name" value="AA_adenyl_dom"/>
</dbReference>
<feature type="domain" description="Carrier" evidence="11">
    <location>
        <begin position="1595"/>
        <end position="1674"/>
    </location>
</feature>
<dbReference type="Gene3D" id="3.40.50.980">
    <property type="match status" value="2"/>
</dbReference>
<dbReference type="PANTHER" id="PTHR43775">
    <property type="entry name" value="FATTY ACID SYNTHASE"/>
    <property type="match status" value="1"/>
</dbReference>
<dbReference type="InterPro" id="IPR020841">
    <property type="entry name" value="PKS_Beta-ketoAc_synthase_dom"/>
</dbReference>
<dbReference type="Pfam" id="PF16197">
    <property type="entry name" value="KAsynt_C_assoc"/>
    <property type="match status" value="1"/>
</dbReference>
<dbReference type="PROSITE" id="PS50075">
    <property type="entry name" value="CARRIER"/>
    <property type="match status" value="3"/>
</dbReference>
<gene>
    <name evidence="13" type="ORF">HG263_00795</name>
</gene>
<dbReference type="InterPro" id="IPR006162">
    <property type="entry name" value="Ppantetheine_attach_site"/>
</dbReference>
<dbReference type="Pfam" id="PF00668">
    <property type="entry name" value="Condensation"/>
    <property type="match status" value="1"/>
</dbReference>
<proteinExistence type="inferred from homology"/>
<dbReference type="Gene3D" id="3.40.47.10">
    <property type="match status" value="1"/>
</dbReference>
<dbReference type="InterPro" id="IPR014030">
    <property type="entry name" value="Ketoacyl_synth_N"/>
</dbReference>
<dbReference type="InterPro" id="IPR023213">
    <property type="entry name" value="CAT-like_dom_sf"/>
</dbReference>
<dbReference type="PROSITE" id="PS00455">
    <property type="entry name" value="AMP_BINDING"/>
    <property type="match status" value="2"/>
</dbReference>
<dbReference type="Pfam" id="PF00501">
    <property type="entry name" value="AMP-binding"/>
    <property type="match status" value="2"/>
</dbReference>
<dbReference type="SUPFAM" id="SSF47336">
    <property type="entry name" value="ACP-like"/>
    <property type="match status" value="3"/>
</dbReference>
<dbReference type="CDD" id="cd00833">
    <property type="entry name" value="PKS"/>
    <property type="match status" value="1"/>
</dbReference>
<evidence type="ECO:0000256" key="10">
    <source>
        <dbReference type="ARBA" id="ARBA00029443"/>
    </source>
</evidence>
<dbReference type="GO" id="GO:0031177">
    <property type="term" value="F:phosphopantetheine binding"/>
    <property type="evidence" value="ECO:0007669"/>
    <property type="project" value="InterPro"/>
</dbReference>
<dbReference type="InterPro" id="IPR001242">
    <property type="entry name" value="Condensation_dom"/>
</dbReference>
<dbReference type="PROSITE" id="PS00012">
    <property type="entry name" value="PHOSPHOPANTETHEINE"/>
    <property type="match status" value="1"/>
</dbReference>
<dbReference type="PANTHER" id="PTHR43775:SF37">
    <property type="entry name" value="SI:DKEY-61P9.11"/>
    <property type="match status" value="1"/>
</dbReference>
<dbReference type="InterPro" id="IPR036736">
    <property type="entry name" value="ACP-like_sf"/>
</dbReference>
<dbReference type="PROSITE" id="PS00606">
    <property type="entry name" value="KS3_1"/>
    <property type="match status" value="1"/>
</dbReference>
<dbReference type="InterPro" id="IPR016035">
    <property type="entry name" value="Acyl_Trfase/lysoPLipase"/>
</dbReference>
<dbReference type="InterPro" id="IPR005814">
    <property type="entry name" value="Aminotrans_3"/>
</dbReference>
<dbReference type="Gene3D" id="3.40.640.10">
    <property type="entry name" value="Type I PLP-dependent aspartate aminotransferase-like (Major domain)"/>
    <property type="match status" value="1"/>
</dbReference>
<dbReference type="InterPro" id="IPR001227">
    <property type="entry name" value="Ac_transferase_dom_sf"/>
</dbReference>
<comment type="similarity">
    <text evidence="3">Belongs to the ATP-dependent AMP-binding enzyme family.</text>
</comment>
<dbReference type="InterPro" id="IPR009081">
    <property type="entry name" value="PP-bd_ACP"/>
</dbReference>
<dbReference type="GO" id="GO:0071766">
    <property type="term" value="P:Actinobacterium-type cell wall biogenesis"/>
    <property type="evidence" value="ECO:0007669"/>
    <property type="project" value="UniProtKB-ARBA"/>
</dbReference>
<dbReference type="InterPro" id="IPR000873">
    <property type="entry name" value="AMP-dep_synth/lig_dom"/>
</dbReference>
<dbReference type="RefSeq" id="WP_171624187.1">
    <property type="nucleotide sequence ID" value="NZ_JABBPG010000001.1"/>
</dbReference>
<dbReference type="Gene3D" id="3.40.50.12780">
    <property type="entry name" value="N-terminal domain of ligase-like"/>
    <property type="match status" value="1"/>
</dbReference>
<dbReference type="SUPFAM" id="SSF52151">
    <property type="entry name" value="FabD/lysophospholipase-like"/>
    <property type="match status" value="1"/>
</dbReference>
<evidence type="ECO:0000259" key="12">
    <source>
        <dbReference type="PROSITE" id="PS52004"/>
    </source>
</evidence>
<dbReference type="SMART" id="SM00823">
    <property type="entry name" value="PKS_PP"/>
    <property type="match status" value="3"/>
</dbReference>
<dbReference type="GO" id="GO:0030170">
    <property type="term" value="F:pyridoxal phosphate binding"/>
    <property type="evidence" value="ECO:0007669"/>
    <property type="project" value="InterPro"/>
</dbReference>
<dbReference type="CDD" id="cd00610">
    <property type="entry name" value="OAT_like"/>
    <property type="match status" value="1"/>
</dbReference>
<dbReference type="InterPro" id="IPR015422">
    <property type="entry name" value="PyrdxlP-dep_Trfase_small"/>
</dbReference>
<dbReference type="GO" id="GO:0006633">
    <property type="term" value="P:fatty acid biosynthetic process"/>
    <property type="evidence" value="ECO:0007669"/>
    <property type="project" value="UniProtKB-UniPathway"/>
</dbReference>
<dbReference type="Gene3D" id="3.30.300.30">
    <property type="match status" value="2"/>
</dbReference>
<dbReference type="Gene3D" id="3.30.559.10">
    <property type="entry name" value="Chloramphenicol acetyltransferase-like domain"/>
    <property type="match status" value="1"/>
</dbReference>
<evidence type="ECO:0000256" key="5">
    <source>
        <dbReference type="ARBA" id="ARBA00022553"/>
    </source>
</evidence>
<dbReference type="InterPro" id="IPR014031">
    <property type="entry name" value="Ketoacyl_synth_C"/>
</dbReference>
<dbReference type="NCBIfam" id="TIGR01733">
    <property type="entry name" value="AA-adenyl-dom"/>
    <property type="match status" value="1"/>
</dbReference>
<evidence type="ECO:0000256" key="1">
    <source>
        <dbReference type="ARBA" id="ARBA00001957"/>
    </source>
</evidence>
<dbReference type="SUPFAM" id="SSF56801">
    <property type="entry name" value="Acetyl-CoA synthetase-like"/>
    <property type="match status" value="2"/>
</dbReference>
<dbReference type="InterPro" id="IPR025110">
    <property type="entry name" value="AMP-bd_C"/>
</dbReference>
<dbReference type="Proteomes" id="UP000586305">
    <property type="component" value="Unassembled WGS sequence"/>
</dbReference>
<keyword evidence="8" id="KW-0663">Pyridoxal phosphate</keyword>
<comment type="cofactor">
    <cofactor evidence="1">
        <name>pantetheine 4'-phosphate</name>
        <dbReference type="ChEBI" id="CHEBI:47942"/>
    </cofactor>
</comment>
<dbReference type="InterPro" id="IPR050091">
    <property type="entry name" value="PKS_NRPS_Biosynth_Enz"/>
</dbReference>
<name>A0A849V827_9GAMM</name>
<dbReference type="SMART" id="SM01294">
    <property type="entry name" value="PKS_PP_betabranch"/>
    <property type="match status" value="1"/>
</dbReference>
<comment type="pathway">
    <text evidence="2">Lipid metabolism; fatty acid biosynthesis.</text>
</comment>